<reference evidence="3" key="1">
    <citation type="submission" date="2019-02" db="EMBL/GenBank/DDBJ databases">
        <authorList>
            <person name="Gruber-Vodicka R. H."/>
            <person name="Seah K. B. B."/>
        </authorList>
    </citation>
    <scope>NUCLEOTIDE SEQUENCE</scope>
    <source>
        <strain evidence="2">BECK_S312</strain>
        <strain evidence="3">BECK_S426</strain>
    </source>
</reference>
<evidence type="ECO:0000313" key="2">
    <source>
        <dbReference type="EMBL" id="VFK23813.1"/>
    </source>
</evidence>
<proteinExistence type="predicted"/>
<feature type="transmembrane region" description="Helical" evidence="1">
    <location>
        <begin position="48"/>
        <end position="69"/>
    </location>
</feature>
<accession>A0A450Y289</accession>
<dbReference type="EMBL" id="CAADFM010000392">
    <property type="protein sequence ID" value="VFK23813.1"/>
    <property type="molecule type" value="Genomic_DNA"/>
</dbReference>
<feature type="transmembrane region" description="Helical" evidence="1">
    <location>
        <begin position="14"/>
        <end position="36"/>
    </location>
</feature>
<keyword evidence="1" id="KW-0812">Transmembrane</keyword>
<feature type="transmembrane region" description="Helical" evidence="1">
    <location>
        <begin position="75"/>
        <end position="93"/>
    </location>
</feature>
<organism evidence="3">
    <name type="scientific">Candidatus Kentrum sp. LPFa</name>
    <dbReference type="NCBI Taxonomy" id="2126335"/>
    <lineage>
        <taxon>Bacteria</taxon>
        <taxon>Pseudomonadati</taxon>
        <taxon>Pseudomonadota</taxon>
        <taxon>Gammaproteobacteria</taxon>
        <taxon>Candidatus Kentrum</taxon>
    </lineage>
</organism>
<dbReference type="AlphaFoldDB" id="A0A450Y289"/>
<evidence type="ECO:0000256" key="1">
    <source>
        <dbReference type="SAM" id="Phobius"/>
    </source>
</evidence>
<keyword evidence="1" id="KW-1133">Transmembrane helix</keyword>
<dbReference type="EMBL" id="CAADFP010000400">
    <property type="protein sequence ID" value="VFK35625.1"/>
    <property type="molecule type" value="Genomic_DNA"/>
</dbReference>
<protein>
    <submittedName>
        <fullName evidence="3">Uncharacterized protein</fullName>
    </submittedName>
</protein>
<evidence type="ECO:0000313" key="3">
    <source>
        <dbReference type="EMBL" id="VFK35625.1"/>
    </source>
</evidence>
<keyword evidence="1" id="KW-0472">Membrane</keyword>
<gene>
    <name evidence="2" type="ORF">BECKLPF1236A_GA0070988_103922</name>
    <name evidence="3" type="ORF">BECKLPF1236C_GA0070990_104002</name>
</gene>
<sequence length="95" mass="10552">MPTNPIANPLADPLTFWTLLGIFIAIAATAVCAFFVWRKKKRYTREYFAVWGFGALLGLVALFLAQLWLKLPLSAILIALISPLARLFGLESLNT</sequence>
<name>A0A450Y289_9GAMM</name>